<dbReference type="GO" id="GO:0000976">
    <property type="term" value="F:transcription cis-regulatory region binding"/>
    <property type="evidence" value="ECO:0007669"/>
    <property type="project" value="TreeGrafter"/>
</dbReference>
<protein>
    <submittedName>
        <fullName evidence="6">TetR/AcrR family transcriptional regulator</fullName>
    </submittedName>
</protein>
<dbReference type="Pfam" id="PF00440">
    <property type="entry name" value="TetR_N"/>
    <property type="match status" value="1"/>
</dbReference>
<dbReference type="SUPFAM" id="SSF46689">
    <property type="entry name" value="Homeodomain-like"/>
    <property type="match status" value="1"/>
</dbReference>
<dbReference type="InterPro" id="IPR050109">
    <property type="entry name" value="HTH-type_TetR-like_transc_reg"/>
</dbReference>
<gene>
    <name evidence="6" type="ORF">FRZ00_29750</name>
</gene>
<evidence type="ECO:0000256" key="3">
    <source>
        <dbReference type="ARBA" id="ARBA00023163"/>
    </source>
</evidence>
<dbReference type="InterPro" id="IPR009057">
    <property type="entry name" value="Homeodomain-like_sf"/>
</dbReference>
<dbReference type="Gene3D" id="1.10.10.60">
    <property type="entry name" value="Homeodomain-like"/>
    <property type="match status" value="1"/>
</dbReference>
<reference evidence="6 7" key="1">
    <citation type="journal article" date="2019" name="Microb. Cell Fact.">
        <title>Exploring novel herbicidin analogues by transcriptional regulator overexpression and MS/MS molecular networking.</title>
        <authorList>
            <person name="Shi Y."/>
            <person name="Gu R."/>
            <person name="Li Y."/>
            <person name="Wang X."/>
            <person name="Ren W."/>
            <person name="Li X."/>
            <person name="Wang L."/>
            <person name="Xie Y."/>
            <person name="Hong B."/>
        </authorList>
    </citation>
    <scope>NUCLEOTIDE SEQUENCE [LARGE SCALE GENOMIC DNA]</scope>
    <source>
        <strain evidence="6 7">US-43</strain>
    </source>
</reference>
<dbReference type="Pfam" id="PF17754">
    <property type="entry name" value="TetR_C_14"/>
    <property type="match status" value="1"/>
</dbReference>
<dbReference type="OrthoDB" id="3211155at2"/>
<organism evidence="6 7">
    <name type="scientific">Streptomyces mobaraensis</name>
    <name type="common">Streptoverticillium mobaraense</name>
    <dbReference type="NCBI Taxonomy" id="35621"/>
    <lineage>
        <taxon>Bacteria</taxon>
        <taxon>Bacillati</taxon>
        <taxon>Actinomycetota</taxon>
        <taxon>Actinomycetes</taxon>
        <taxon>Kitasatosporales</taxon>
        <taxon>Streptomycetaceae</taxon>
        <taxon>Streptomyces</taxon>
    </lineage>
</organism>
<dbReference type="RefSeq" id="WP_152265620.1">
    <property type="nucleotide sequence ID" value="NZ_VOKX01000115.1"/>
</dbReference>
<evidence type="ECO:0000256" key="1">
    <source>
        <dbReference type="ARBA" id="ARBA00023015"/>
    </source>
</evidence>
<dbReference type="PANTHER" id="PTHR30055:SF234">
    <property type="entry name" value="HTH-TYPE TRANSCRIPTIONAL REGULATOR BETI"/>
    <property type="match status" value="1"/>
</dbReference>
<keyword evidence="7" id="KW-1185">Reference proteome</keyword>
<dbReference type="AlphaFoldDB" id="A0A5N5VZU2"/>
<dbReference type="GO" id="GO:0003700">
    <property type="term" value="F:DNA-binding transcription factor activity"/>
    <property type="evidence" value="ECO:0007669"/>
    <property type="project" value="TreeGrafter"/>
</dbReference>
<accession>A0A5N5VZU2</accession>
<proteinExistence type="predicted"/>
<dbReference type="EMBL" id="VOKX01000115">
    <property type="protein sequence ID" value="KAB7834523.1"/>
    <property type="molecule type" value="Genomic_DNA"/>
</dbReference>
<dbReference type="PANTHER" id="PTHR30055">
    <property type="entry name" value="HTH-TYPE TRANSCRIPTIONAL REGULATOR RUTR"/>
    <property type="match status" value="1"/>
</dbReference>
<evidence type="ECO:0000313" key="6">
    <source>
        <dbReference type="EMBL" id="KAB7834523.1"/>
    </source>
</evidence>
<comment type="caution">
    <text evidence="6">The sequence shown here is derived from an EMBL/GenBank/DDBJ whole genome shotgun (WGS) entry which is preliminary data.</text>
</comment>
<dbReference type="InterPro" id="IPR001647">
    <property type="entry name" value="HTH_TetR"/>
</dbReference>
<keyword evidence="3" id="KW-0804">Transcription</keyword>
<name>A0A5N5VZU2_STRMB</name>
<evidence type="ECO:0000256" key="4">
    <source>
        <dbReference type="PROSITE-ProRule" id="PRU00335"/>
    </source>
</evidence>
<feature type="DNA-binding region" description="H-T-H motif" evidence="4">
    <location>
        <begin position="43"/>
        <end position="62"/>
    </location>
</feature>
<evidence type="ECO:0000256" key="2">
    <source>
        <dbReference type="ARBA" id="ARBA00023125"/>
    </source>
</evidence>
<keyword evidence="2 4" id="KW-0238">DNA-binding</keyword>
<sequence>MSGRKAPEPAELPLRERKKLRTRQRISDVATRLFFERGFEEVTVAEVAAAAEVSAMTVFNHFPRKEDLFLDRIPQGIDLSVAAVRDRAPGETPVAALRGLALRLLDEGHPLSAVGHLPFWRIVYGSPALRARLREGMDELEAALTAAIASHPGPAPADPQPRMTATLAVAAYRGACATSLRRLFAGEPTGTVLPAHRALLERTFGELERVLPLGG</sequence>
<feature type="domain" description="HTH tetR-type" evidence="5">
    <location>
        <begin position="20"/>
        <end position="80"/>
    </location>
</feature>
<dbReference type="InterPro" id="IPR041347">
    <property type="entry name" value="MftR_C"/>
</dbReference>
<dbReference type="SUPFAM" id="SSF48498">
    <property type="entry name" value="Tetracyclin repressor-like, C-terminal domain"/>
    <property type="match status" value="1"/>
</dbReference>
<dbReference type="PROSITE" id="PS50977">
    <property type="entry name" value="HTH_TETR_2"/>
    <property type="match status" value="1"/>
</dbReference>
<dbReference type="PRINTS" id="PR00455">
    <property type="entry name" value="HTHTETR"/>
</dbReference>
<keyword evidence="1" id="KW-0805">Transcription regulation</keyword>
<dbReference type="InterPro" id="IPR036271">
    <property type="entry name" value="Tet_transcr_reg_TetR-rel_C_sf"/>
</dbReference>
<evidence type="ECO:0000313" key="7">
    <source>
        <dbReference type="Proteomes" id="UP000327000"/>
    </source>
</evidence>
<evidence type="ECO:0000259" key="5">
    <source>
        <dbReference type="PROSITE" id="PS50977"/>
    </source>
</evidence>
<dbReference type="Proteomes" id="UP000327000">
    <property type="component" value="Unassembled WGS sequence"/>
</dbReference>
<dbReference type="Gene3D" id="1.10.357.10">
    <property type="entry name" value="Tetracycline Repressor, domain 2"/>
    <property type="match status" value="1"/>
</dbReference>